<evidence type="ECO:0000256" key="1">
    <source>
        <dbReference type="SAM" id="MobiDB-lite"/>
    </source>
</evidence>
<dbReference type="Gene3D" id="1.20.1260.10">
    <property type="match status" value="2"/>
</dbReference>
<keyword evidence="6" id="KW-1185">Reference proteome</keyword>
<evidence type="ECO:0000313" key="3">
    <source>
        <dbReference type="EMBL" id="MBA5246039.1"/>
    </source>
</evidence>
<feature type="region of interest" description="Disordered" evidence="1">
    <location>
        <begin position="21"/>
        <end position="45"/>
    </location>
</feature>
<dbReference type="PANTHER" id="PTHR36933">
    <property type="entry name" value="SLL0788 PROTEIN"/>
    <property type="match status" value="1"/>
</dbReference>
<evidence type="ECO:0000313" key="6">
    <source>
        <dbReference type="Proteomes" id="UP000539710"/>
    </source>
</evidence>
<feature type="compositionally biased region" description="Polar residues" evidence="1">
    <location>
        <begin position="27"/>
        <end position="45"/>
    </location>
</feature>
<proteinExistence type="predicted"/>
<organism evidence="4 5">
    <name type="scientific">Marnyiella aurantia</name>
    <dbReference type="NCBI Taxonomy" id="2758037"/>
    <lineage>
        <taxon>Bacteria</taxon>
        <taxon>Pseudomonadati</taxon>
        <taxon>Bacteroidota</taxon>
        <taxon>Flavobacteriia</taxon>
        <taxon>Flavobacteriales</taxon>
        <taxon>Weeksellaceae</taxon>
        <taxon>Marnyiella</taxon>
    </lineage>
</organism>
<accession>A0A7D7QW72</accession>
<feature type="domain" description="DUF305" evidence="2">
    <location>
        <begin position="72"/>
        <end position="211"/>
    </location>
</feature>
<name>A0A7D7QW72_9FLAO</name>
<gene>
    <name evidence="4" type="ORF">H1R16_00720</name>
    <name evidence="3" type="ORF">H2507_02550</name>
</gene>
<dbReference type="PROSITE" id="PS51257">
    <property type="entry name" value="PROKAR_LIPOPROTEIN"/>
    <property type="match status" value="1"/>
</dbReference>
<reference evidence="6" key="2">
    <citation type="submission" date="2020-07" db="EMBL/GenBank/DDBJ databases">
        <title>Flavobacterium sp. xlx-214.</title>
        <authorList>
            <person name="Yang C."/>
        </authorList>
    </citation>
    <scope>NUCLEOTIDE SEQUENCE [LARGE SCALE GENOMIC DNA]</scope>
    <source>
        <strain evidence="6">CX-624</strain>
    </source>
</reference>
<sequence>MKKTTLTVFAALILQACSENPKKTETETNSATEQVQNNGSGSNMPAQQNEILQEMQDMMDEMHSKTLSGNNDEDFAEMMSDHHDGAVEMSEILIRKGKDEELKNFGRQVIKTQQQEMKLMDRFDNLKVQSANSAEFQRELMATMGPMMNSGLPVHNDVDRDYAEQMIPHHQSAVEMAKVYKKYGKQPELLKLSDNIIATQQKEIEFLKQWLSRK</sequence>
<dbReference type="EMBL" id="CP059472">
    <property type="protein sequence ID" value="QMS98570.1"/>
    <property type="molecule type" value="Genomic_DNA"/>
</dbReference>
<dbReference type="RefSeq" id="WP_181886143.1">
    <property type="nucleotide sequence ID" value="NZ_CP059472.1"/>
</dbReference>
<reference evidence="3" key="3">
    <citation type="submission" date="2020-07" db="EMBL/GenBank/DDBJ databases">
        <authorList>
            <person name="Yang C."/>
        </authorList>
    </citation>
    <scope>NUCLEOTIDE SEQUENCE</scope>
    <source>
        <strain evidence="3">Cx-624</strain>
    </source>
</reference>
<dbReference type="KEGG" id="cbau:H1R16_00720"/>
<dbReference type="Pfam" id="PF03713">
    <property type="entry name" value="DUF305"/>
    <property type="match status" value="1"/>
</dbReference>
<evidence type="ECO:0000313" key="4">
    <source>
        <dbReference type="EMBL" id="QMS98570.1"/>
    </source>
</evidence>
<dbReference type="InterPro" id="IPR012347">
    <property type="entry name" value="Ferritin-like"/>
</dbReference>
<evidence type="ECO:0000313" key="5">
    <source>
        <dbReference type="Proteomes" id="UP000515349"/>
    </source>
</evidence>
<dbReference type="PANTHER" id="PTHR36933:SF1">
    <property type="entry name" value="SLL0788 PROTEIN"/>
    <property type="match status" value="1"/>
</dbReference>
<dbReference type="EMBL" id="JACEUX010000001">
    <property type="protein sequence ID" value="MBA5246039.1"/>
    <property type="molecule type" value="Genomic_DNA"/>
</dbReference>
<dbReference type="Proteomes" id="UP000539710">
    <property type="component" value="Unassembled WGS sequence"/>
</dbReference>
<dbReference type="AlphaFoldDB" id="A0A7D7QW72"/>
<dbReference type="Proteomes" id="UP000515349">
    <property type="component" value="Chromosome"/>
</dbReference>
<dbReference type="InterPro" id="IPR005183">
    <property type="entry name" value="DUF305_CopM-like"/>
</dbReference>
<reference evidence="4 5" key="1">
    <citation type="submission" date="2020-07" db="EMBL/GenBank/DDBJ databases">
        <title>Chryseobacterium sp.cx-624.</title>
        <authorList>
            <person name="Yang C."/>
        </authorList>
    </citation>
    <scope>NUCLEOTIDE SEQUENCE [LARGE SCALE GENOMIC DNA]</scope>
    <source>
        <strain evidence="4">Cx-624</strain>
        <strain evidence="5">cx-624</strain>
    </source>
</reference>
<evidence type="ECO:0000259" key="2">
    <source>
        <dbReference type="Pfam" id="PF03713"/>
    </source>
</evidence>
<protein>
    <submittedName>
        <fullName evidence="4">DUF305 domain-containing protein</fullName>
    </submittedName>
</protein>